<keyword evidence="2" id="KW-0812">Transmembrane</keyword>
<dbReference type="EMBL" id="JAJVDC020000296">
    <property type="protein sequence ID" value="KAL1615754.1"/>
    <property type="molecule type" value="Genomic_DNA"/>
</dbReference>
<protein>
    <recommendedName>
        <fullName evidence="5">Transmembrane protein</fullName>
    </recommendedName>
</protein>
<evidence type="ECO:0000256" key="2">
    <source>
        <dbReference type="SAM" id="Phobius"/>
    </source>
</evidence>
<evidence type="ECO:0000313" key="4">
    <source>
        <dbReference type="Proteomes" id="UP001521116"/>
    </source>
</evidence>
<feature type="transmembrane region" description="Helical" evidence="2">
    <location>
        <begin position="41"/>
        <end position="62"/>
    </location>
</feature>
<keyword evidence="4" id="KW-1185">Reference proteome</keyword>
<accession>A0ABR3SBW6</accession>
<gene>
    <name evidence="3" type="ORF">SLS56_011699</name>
</gene>
<comment type="caution">
    <text evidence="3">The sequence shown here is derived from an EMBL/GenBank/DDBJ whole genome shotgun (WGS) entry which is preliminary data.</text>
</comment>
<organism evidence="3 4">
    <name type="scientific">Neofusicoccum ribis</name>
    <dbReference type="NCBI Taxonomy" id="45134"/>
    <lineage>
        <taxon>Eukaryota</taxon>
        <taxon>Fungi</taxon>
        <taxon>Dikarya</taxon>
        <taxon>Ascomycota</taxon>
        <taxon>Pezizomycotina</taxon>
        <taxon>Dothideomycetes</taxon>
        <taxon>Dothideomycetes incertae sedis</taxon>
        <taxon>Botryosphaeriales</taxon>
        <taxon>Botryosphaeriaceae</taxon>
        <taxon>Neofusicoccum</taxon>
    </lineage>
</organism>
<feature type="region of interest" description="Disordered" evidence="1">
    <location>
        <begin position="251"/>
        <end position="290"/>
    </location>
</feature>
<evidence type="ECO:0008006" key="5">
    <source>
        <dbReference type="Google" id="ProtNLM"/>
    </source>
</evidence>
<reference evidence="3 4" key="1">
    <citation type="submission" date="2024-02" db="EMBL/GenBank/DDBJ databases">
        <title>De novo assembly and annotation of 12 fungi associated with fruit tree decline syndrome in Ontario, Canada.</title>
        <authorList>
            <person name="Sulman M."/>
            <person name="Ellouze W."/>
            <person name="Ilyukhin E."/>
        </authorList>
    </citation>
    <scope>NUCLEOTIDE SEQUENCE [LARGE SCALE GENOMIC DNA]</scope>
    <source>
        <strain evidence="3 4">M1-105</strain>
    </source>
</reference>
<proteinExistence type="predicted"/>
<dbReference type="Proteomes" id="UP001521116">
    <property type="component" value="Unassembled WGS sequence"/>
</dbReference>
<evidence type="ECO:0000313" key="3">
    <source>
        <dbReference type="EMBL" id="KAL1615754.1"/>
    </source>
</evidence>
<keyword evidence="2" id="KW-0472">Membrane</keyword>
<sequence length="344" mass="36699">MELSSDDMTDLSSDVMPMLASHAPFEHVPAEKQQRIRSHPLMILCSTPVTAVLFAVCALLFLTPPPGLQPPLYRRYVSGTALHDIIYWARQAAAGPPAKPAAVYELARSAEQASSHLETVAGSFKFFWGSTPETGPDPVPEHFAQFAALQREMLAVHDRLAGTDANVTAAVRSAAAIVNETTALAEAAAIRAASAVVDEATVRAETAAIRSADDFLNETITPAGTPAIVSATTTAAEPAAIRSAYAFINETNDETNDETNARAETVARQSRDAPDPPPPQPPADEEAERRAVWTAVCRNEGRLHGVADSLAQDAALARAALARVAGFLRPQLDARLREVHTAYH</sequence>
<evidence type="ECO:0000256" key="1">
    <source>
        <dbReference type="SAM" id="MobiDB-lite"/>
    </source>
</evidence>
<keyword evidence="2" id="KW-1133">Transmembrane helix</keyword>
<name>A0ABR3SBW6_9PEZI</name>